<sequence length="63" mass="6881">MEIHQLRYLLAVADTSSFTKAAAALHVAQPGVSAQIRLLERELGQDLLIDRGAKSGLPMPVRR</sequence>
<evidence type="ECO:0000256" key="4">
    <source>
        <dbReference type="ARBA" id="ARBA00023159"/>
    </source>
</evidence>
<dbReference type="EMBL" id="AYTF01000001">
    <property type="protein sequence ID" value="ESV63356.1"/>
    <property type="molecule type" value="Genomic_DNA"/>
</dbReference>
<proteinExistence type="inferred from homology"/>
<name>A0A829MG10_9MYCO</name>
<dbReference type="Pfam" id="PF00126">
    <property type="entry name" value="HTH_1"/>
    <property type="match status" value="1"/>
</dbReference>
<dbReference type="SUPFAM" id="SSF46785">
    <property type="entry name" value="Winged helix' DNA-binding domain"/>
    <property type="match status" value="1"/>
</dbReference>
<evidence type="ECO:0000313" key="7">
    <source>
        <dbReference type="EMBL" id="ESV63356.1"/>
    </source>
</evidence>
<dbReference type="PANTHER" id="PTHR30346:SF28">
    <property type="entry name" value="HTH-TYPE TRANSCRIPTIONAL REGULATOR CYNR"/>
    <property type="match status" value="1"/>
</dbReference>
<dbReference type="AlphaFoldDB" id="A0A829MG10"/>
<dbReference type="GO" id="GO:0032993">
    <property type="term" value="C:protein-DNA complex"/>
    <property type="evidence" value="ECO:0007669"/>
    <property type="project" value="TreeGrafter"/>
</dbReference>
<dbReference type="Proteomes" id="UP000018502">
    <property type="component" value="Unassembled WGS sequence"/>
</dbReference>
<gene>
    <name evidence="7" type="ORF">L833_0732</name>
</gene>
<evidence type="ECO:0000259" key="6">
    <source>
        <dbReference type="PROSITE" id="PS50931"/>
    </source>
</evidence>
<dbReference type="InterPro" id="IPR036388">
    <property type="entry name" value="WH-like_DNA-bd_sf"/>
</dbReference>
<reference evidence="7 8" key="1">
    <citation type="journal article" date="2014" name="Emerg. Infect. Dis.">
        <title>High-level Relatedness among Mycobacterium abscessus subsp. massiliense Strains from Widely Separated Outbreaks.</title>
        <authorList>
            <person name="Tettelin H."/>
            <person name="Davidson R.M."/>
            <person name="Agrawal S."/>
            <person name="Aitken M.L."/>
            <person name="Shallom S."/>
            <person name="Hasan N.A."/>
            <person name="Strong M."/>
            <person name="Nogueira de Moura V.C."/>
            <person name="De Groote M.A."/>
            <person name="Duarte R.S."/>
            <person name="Hine E."/>
            <person name="Parankush S."/>
            <person name="Su Q."/>
            <person name="Daugherty S.C."/>
            <person name="Fraser C.M."/>
            <person name="Brown-Elliott B.A."/>
            <person name="Wallace R.J.Jr."/>
            <person name="Holland S.M."/>
            <person name="Sampaio E.P."/>
            <person name="Olivier K.N."/>
            <person name="Jackson M."/>
            <person name="Zelazny A.M."/>
        </authorList>
    </citation>
    <scope>NUCLEOTIDE SEQUENCE [LARGE SCALE GENOMIC DNA]</scope>
    <source>
        <strain evidence="7 8">MAB_091912_2446</strain>
    </source>
</reference>
<keyword evidence="2" id="KW-0805">Transcription regulation</keyword>
<evidence type="ECO:0000256" key="5">
    <source>
        <dbReference type="ARBA" id="ARBA00023163"/>
    </source>
</evidence>
<dbReference type="PROSITE" id="PS50931">
    <property type="entry name" value="HTH_LYSR"/>
    <property type="match status" value="1"/>
</dbReference>
<accession>A0A829MG10</accession>
<protein>
    <submittedName>
        <fullName evidence="7">Bacterial regulatory helix-turn-helix, lysR family protein</fullName>
    </submittedName>
</protein>
<evidence type="ECO:0000313" key="8">
    <source>
        <dbReference type="Proteomes" id="UP000018502"/>
    </source>
</evidence>
<dbReference type="InterPro" id="IPR000847">
    <property type="entry name" value="LysR_HTH_N"/>
</dbReference>
<evidence type="ECO:0000256" key="1">
    <source>
        <dbReference type="ARBA" id="ARBA00009437"/>
    </source>
</evidence>
<evidence type="ECO:0000256" key="2">
    <source>
        <dbReference type="ARBA" id="ARBA00023015"/>
    </source>
</evidence>
<dbReference type="InterPro" id="IPR036390">
    <property type="entry name" value="WH_DNA-bd_sf"/>
</dbReference>
<organism evidence="7 8">
    <name type="scientific">Mycobacteroides abscessus MAB_091912_2446</name>
    <dbReference type="NCBI Taxonomy" id="1335414"/>
    <lineage>
        <taxon>Bacteria</taxon>
        <taxon>Bacillati</taxon>
        <taxon>Actinomycetota</taxon>
        <taxon>Actinomycetes</taxon>
        <taxon>Mycobacteriales</taxon>
        <taxon>Mycobacteriaceae</taxon>
        <taxon>Mycobacteroides</taxon>
        <taxon>Mycobacteroides abscessus</taxon>
    </lineage>
</organism>
<dbReference type="GO" id="GO:0003677">
    <property type="term" value="F:DNA binding"/>
    <property type="evidence" value="ECO:0007669"/>
    <property type="project" value="UniProtKB-KW"/>
</dbReference>
<comment type="similarity">
    <text evidence="1">Belongs to the LysR transcriptional regulatory family.</text>
</comment>
<keyword evidence="3" id="KW-0238">DNA-binding</keyword>
<dbReference type="GO" id="GO:0003700">
    <property type="term" value="F:DNA-binding transcription factor activity"/>
    <property type="evidence" value="ECO:0007669"/>
    <property type="project" value="InterPro"/>
</dbReference>
<feature type="domain" description="HTH lysR-type" evidence="6">
    <location>
        <begin position="1"/>
        <end position="49"/>
    </location>
</feature>
<keyword evidence="5" id="KW-0804">Transcription</keyword>
<keyword evidence="4" id="KW-0010">Activator</keyword>
<dbReference type="Gene3D" id="1.10.10.10">
    <property type="entry name" value="Winged helix-like DNA-binding domain superfamily/Winged helix DNA-binding domain"/>
    <property type="match status" value="1"/>
</dbReference>
<evidence type="ECO:0000256" key="3">
    <source>
        <dbReference type="ARBA" id="ARBA00023125"/>
    </source>
</evidence>
<dbReference type="PRINTS" id="PR00039">
    <property type="entry name" value="HTHLYSR"/>
</dbReference>
<dbReference type="PANTHER" id="PTHR30346">
    <property type="entry name" value="TRANSCRIPTIONAL DUAL REGULATOR HCAR-RELATED"/>
    <property type="match status" value="1"/>
</dbReference>
<comment type="caution">
    <text evidence="7">The sequence shown here is derived from an EMBL/GenBank/DDBJ whole genome shotgun (WGS) entry which is preliminary data.</text>
</comment>